<name>A0A9W8N1P9_9AGAR</name>
<organism evidence="1 2">
    <name type="scientific">Agrocybe chaxingu</name>
    <dbReference type="NCBI Taxonomy" id="84603"/>
    <lineage>
        <taxon>Eukaryota</taxon>
        <taxon>Fungi</taxon>
        <taxon>Dikarya</taxon>
        <taxon>Basidiomycota</taxon>
        <taxon>Agaricomycotina</taxon>
        <taxon>Agaricomycetes</taxon>
        <taxon>Agaricomycetidae</taxon>
        <taxon>Agaricales</taxon>
        <taxon>Agaricineae</taxon>
        <taxon>Strophariaceae</taxon>
        <taxon>Agrocybe</taxon>
    </lineage>
</organism>
<evidence type="ECO:0000313" key="1">
    <source>
        <dbReference type="EMBL" id="KAJ3517282.1"/>
    </source>
</evidence>
<comment type="caution">
    <text evidence="1">The sequence shown here is derived from an EMBL/GenBank/DDBJ whole genome shotgun (WGS) entry which is preliminary data.</text>
</comment>
<protein>
    <submittedName>
        <fullName evidence="1">Uncharacterized protein</fullName>
    </submittedName>
</protein>
<proteinExistence type="predicted"/>
<sequence>MTLLAGYFHRILCFKRAYRRRDFHRFDRPSLEKIPGARESRIDKLYPSSTDAAVGEYGHVDGHRRGVPDHRAVPNNIFPIPGCYQLLSPLYVVTVLVNLNSRRFVRDAANRAKNQFSSIRLELRSTNSNRPTRQGVESETDIIDIKPMTMEKPQAPPIADDGA</sequence>
<dbReference type="AlphaFoldDB" id="A0A9W8N1P9"/>
<accession>A0A9W8N1P9</accession>
<gene>
    <name evidence="1" type="ORF">NLJ89_g597</name>
</gene>
<dbReference type="EMBL" id="JANKHO010000024">
    <property type="protein sequence ID" value="KAJ3517282.1"/>
    <property type="molecule type" value="Genomic_DNA"/>
</dbReference>
<dbReference type="OrthoDB" id="3063206at2759"/>
<reference evidence="1" key="1">
    <citation type="submission" date="2022-07" db="EMBL/GenBank/DDBJ databases">
        <title>Genome Sequence of Agrocybe chaxingu.</title>
        <authorList>
            <person name="Buettner E."/>
        </authorList>
    </citation>
    <scope>NUCLEOTIDE SEQUENCE</scope>
    <source>
        <strain evidence="1">MP-N11</strain>
    </source>
</reference>
<dbReference type="Proteomes" id="UP001148786">
    <property type="component" value="Unassembled WGS sequence"/>
</dbReference>
<keyword evidence="2" id="KW-1185">Reference proteome</keyword>
<evidence type="ECO:0000313" key="2">
    <source>
        <dbReference type="Proteomes" id="UP001148786"/>
    </source>
</evidence>